<proteinExistence type="inferred from homology"/>
<gene>
    <name evidence="8" type="ORF">SAMN05216241_11539</name>
</gene>
<name>A0A1G7UQ31_9PROT</name>
<evidence type="ECO:0000256" key="3">
    <source>
        <dbReference type="ARBA" id="ARBA00047645"/>
    </source>
</evidence>
<dbReference type="PRINTS" id="PR00112">
    <property type="entry name" value="ACYLPHPHTASE"/>
</dbReference>
<dbReference type="SUPFAM" id="SSF54975">
    <property type="entry name" value="Acylphosphatase/BLUF domain-like"/>
    <property type="match status" value="1"/>
</dbReference>
<protein>
    <recommendedName>
        <fullName evidence="2 4">Acylphosphatase</fullName>
        <ecNumber evidence="2 4">3.6.1.7</ecNumber>
    </recommendedName>
</protein>
<sequence length="91" mass="9888">MKRVRAIIEGRVQGVWFRGWTVDEASKRGLDGWVRNRRDGSVEAVFAGDDGAVDEMLRACWQGPPAAQVSNVRAESVSEPVSAGFDQAPTA</sequence>
<comment type="similarity">
    <text evidence="1 6">Belongs to the acylphosphatase family.</text>
</comment>
<dbReference type="GO" id="GO:0003998">
    <property type="term" value="F:acylphosphatase activity"/>
    <property type="evidence" value="ECO:0007669"/>
    <property type="project" value="UniProtKB-EC"/>
</dbReference>
<dbReference type="PANTHER" id="PTHR47268:SF4">
    <property type="entry name" value="ACYLPHOSPHATASE"/>
    <property type="match status" value="1"/>
</dbReference>
<evidence type="ECO:0000313" key="8">
    <source>
        <dbReference type="EMBL" id="SDG48810.1"/>
    </source>
</evidence>
<keyword evidence="4 5" id="KW-0378">Hydrolase</keyword>
<dbReference type="RefSeq" id="WP_090022009.1">
    <property type="nucleotide sequence ID" value="NZ_FNCE01000015.1"/>
</dbReference>
<evidence type="ECO:0000259" key="7">
    <source>
        <dbReference type="PROSITE" id="PS51160"/>
    </source>
</evidence>
<dbReference type="InterPro" id="IPR001792">
    <property type="entry name" value="Acylphosphatase-like_dom"/>
</dbReference>
<dbReference type="PROSITE" id="PS51160">
    <property type="entry name" value="ACYLPHOSPHATASE_3"/>
    <property type="match status" value="1"/>
</dbReference>
<dbReference type="OrthoDB" id="5295388at2"/>
<evidence type="ECO:0000313" key="9">
    <source>
        <dbReference type="Proteomes" id="UP000199415"/>
    </source>
</evidence>
<dbReference type="EC" id="3.6.1.7" evidence="2 4"/>
<dbReference type="AlphaFoldDB" id="A0A1G7UQ31"/>
<keyword evidence="9" id="KW-1185">Reference proteome</keyword>
<comment type="catalytic activity">
    <reaction evidence="3 4 5">
        <text>an acyl phosphate + H2O = a carboxylate + phosphate + H(+)</text>
        <dbReference type="Rhea" id="RHEA:14965"/>
        <dbReference type="ChEBI" id="CHEBI:15377"/>
        <dbReference type="ChEBI" id="CHEBI:15378"/>
        <dbReference type="ChEBI" id="CHEBI:29067"/>
        <dbReference type="ChEBI" id="CHEBI:43474"/>
        <dbReference type="ChEBI" id="CHEBI:59918"/>
        <dbReference type="EC" id="3.6.1.7"/>
    </reaction>
</comment>
<evidence type="ECO:0000256" key="5">
    <source>
        <dbReference type="RuleBase" id="RU000553"/>
    </source>
</evidence>
<dbReference type="EMBL" id="FNCE01000015">
    <property type="protein sequence ID" value="SDG48810.1"/>
    <property type="molecule type" value="Genomic_DNA"/>
</dbReference>
<dbReference type="InterPro" id="IPR017968">
    <property type="entry name" value="Acylphosphatase_CS"/>
</dbReference>
<feature type="domain" description="Acylphosphatase-like" evidence="7">
    <location>
        <begin position="3"/>
        <end position="89"/>
    </location>
</feature>
<organism evidence="8 9">
    <name type="scientific">Limimonas halophila</name>
    <dbReference type="NCBI Taxonomy" id="1082479"/>
    <lineage>
        <taxon>Bacteria</taxon>
        <taxon>Pseudomonadati</taxon>
        <taxon>Pseudomonadota</taxon>
        <taxon>Alphaproteobacteria</taxon>
        <taxon>Rhodospirillales</taxon>
        <taxon>Rhodovibrionaceae</taxon>
        <taxon>Limimonas</taxon>
    </lineage>
</organism>
<dbReference type="PROSITE" id="PS00151">
    <property type="entry name" value="ACYLPHOSPHATASE_2"/>
    <property type="match status" value="1"/>
</dbReference>
<evidence type="ECO:0000256" key="1">
    <source>
        <dbReference type="ARBA" id="ARBA00005614"/>
    </source>
</evidence>
<dbReference type="PANTHER" id="PTHR47268">
    <property type="entry name" value="ACYLPHOSPHATASE"/>
    <property type="match status" value="1"/>
</dbReference>
<dbReference type="Gene3D" id="3.30.70.100">
    <property type="match status" value="1"/>
</dbReference>
<dbReference type="InterPro" id="IPR020456">
    <property type="entry name" value="Acylphosphatase"/>
</dbReference>
<dbReference type="Proteomes" id="UP000199415">
    <property type="component" value="Unassembled WGS sequence"/>
</dbReference>
<dbReference type="PROSITE" id="PS00150">
    <property type="entry name" value="ACYLPHOSPHATASE_1"/>
    <property type="match status" value="1"/>
</dbReference>
<feature type="active site" evidence="4">
    <location>
        <position position="36"/>
    </location>
</feature>
<evidence type="ECO:0000256" key="6">
    <source>
        <dbReference type="RuleBase" id="RU004168"/>
    </source>
</evidence>
<reference evidence="8 9" key="1">
    <citation type="submission" date="2016-10" db="EMBL/GenBank/DDBJ databases">
        <authorList>
            <person name="de Groot N.N."/>
        </authorList>
    </citation>
    <scope>NUCLEOTIDE SEQUENCE [LARGE SCALE GENOMIC DNA]</scope>
    <source>
        <strain evidence="8 9">DSM 25584</strain>
    </source>
</reference>
<dbReference type="STRING" id="1082479.SAMN05216241_11539"/>
<dbReference type="InterPro" id="IPR036046">
    <property type="entry name" value="Acylphosphatase-like_dom_sf"/>
</dbReference>
<feature type="active site" evidence="4">
    <location>
        <position position="18"/>
    </location>
</feature>
<accession>A0A1G7UQ31</accession>
<evidence type="ECO:0000256" key="2">
    <source>
        <dbReference type="ARBA" id="ARBA00012150"/>
    </source>
</evidence>
<evidence type="ECO:0000256" key="4">
    <source>
        <dbReference type="PROSITE-ProRule" id="PRU00520"/>
    </source>
</evidence>
<dbReference type="Pfam" id="PF00708">
    <property type="entry name" value="Acylphosphatase"/>
    <property type="match status" value="1"/>
</dbReference>